<keyword evidence="1" id="KW-0472">Membrane</keyword>
<feature type="transmembrane region" description="Helical" evidence="1">
    <location>
        <begin position="6"/>
        <end position="29"/>
    </location>
</feature>
<proteinExistence type="predicted"/>
<dbReference type="Proteomes" id="UP001556220">
    <property type="component" value="Unassembled WGS sequence"/>
</dbReference>
<feature type="transmembrane region" description="Helical" evidence="1">
    <location>
        <begin position="77"/>
        <end position="96"/>
    </location>
</feature>
<keyword evidence="1" id="KW-1133">Transmembrane helix</keyword>
<keyword evidence="1" id="KW-0812">Transmembrane</keyword>
<evidence type="ECO:0000256" key="1">
    <source>
        <dbReference type="SAM" id="Phobius"/>
    </source>
</evidence>
<evidence type="ECO:0000313" key="3">
    <source>
        <dbReference type="Proteomes" id="UP001556220"/>
    </source>
</evidence>
<evidence type="ECO:0000313" key="2">
    <source>
        <dbReference type="EMBL" id="MEW9571536.1"/>
    </source>
</evidence>
<gene>
    <name evidence="2" type="ORF">ABQJ54_07220</name>
</gene>
<accession>A0ABV3QEI2</accession>
<reference evidence="2 3" key="1">
    <citation type="submission" date="2024-06" db="EMBL/GenBank/DDBJ databases">
        <authorList>
            <person name="Woo H."/>
        </authorList>
    </citation>
    <scope>NUCLEOTIDE SEQUENCE [LARGE SCALE GENOMIC DNA]</scope>
    <source>
        <strain evidence="2 3">Si-c</strain>
    </source>
</reference>
<name>A0ABV3QEI2_9GAMM</name>
<dbReference type="RefSeq" id="WP_367853622.1">
    <property type="nucleotide sequence ID" value="NZ_JBFOHK010000002.1"/>
</dbReference>
<comment type="caution">
    <text evidence="2">The sequence shown here is derived from an EMBL/GenBank/DDBJ whole genome shotgun (WGS) entry which is preliminary data.</text>
</comment>
<keyword evidence="3" id="KW-1185">Reference proteome</keyword>
<dbReference type="EMBL" id="JBFOHK010000002">
    <property type="protein sequence ID" value="MEW9571536.1"/>
    <property type="molecule type" value="Genomic_DNA"/>
</dbReference>
<protein>
    <recommendedName>
        <fullName evidence="4">DUF2784 domain-containing protein</fullName>
    </recommendedName>
</protein>
<evidence type="ECO:0008006" key="4">
    <source>
        <dbReference type="Google" id="ProtNLM"/>
    </source>
</evidence>
<organism evidence="2 3">
    <name type="scientific">Rhodanobacter lycopersici</name>
    <dbReference type="NCBI Taxonomy" id="3162487"/>
    <lineage>
        <taxon>Bacteria</taxon>
        <taxon>Pseudomonadati</taxon>
        <taxon>Pseudomonadota</taxon>
        <taxon>Gammaproteobacteria</taxon>
        <taxon>Lysobacterales</taxon>
        <taxon>Rhodanobacteraceae</taxon>
        <taxon>Rhodanobacter</taxon>
    </lineage>
</organism>
<sequence>MTTLFISSCIALLVVIVLFNVLYFCVILLRIGDTRGKVSGDALLNFRQQRYVTKYLEPLTVQEQSRWYNVFIKHSSAITHALFFACIASLALSFLYGGR</sequence>